<dbReference type="PANTHER" id="PTHR15922">
    <property type="entry name" value="NEUROBLASTOMA-AMPLIFIED SEQUENCE"/>
    <property type="match status" value="1"/>
</dbReference>
<protein>
    <submittedName>
        <fullName evidence="6">MAG2-interacting protein 2</fullName>
    </submittedName>
</protein>
<dbReference type="SUPFAM" id="SSF50978">
    <property type="entry name" value="WD40 repeat-like"/>
    <property type="match status" value="1"/>
</dbReference>
<evidence type="ECO:0000256" key="3">
    <source>
        <dbReference type="ARBA" id="ARBA00022824"/>
    </source>
</evidence>
<accession>A0A1S3YTI3</accession>
<dbReference type="Proteomes" id="UP000790787">
    <property type="component" value="Chromosome 6"/>
</dbReference>
<sequence length="2410" mass="270701">MEESTSEILFETRHHASRPYISNYPPQIHQLNEGAKSSYFSRLLSSSGIAQLKERWRKQGDPTKVRRYASLFVSARGDLVAVASGNQITIMQKGDDYQKPCGIYICKSITSFCCGAWSETHDVLGVADDSDTVYLIRANGEEITRISKSHIKSSSSIVGLMVRDDADLKKSCLCTFTIVTADGLIHDVEISQDPSASVFSPLASTSGRMLQQFPQNMFCLDYHPELSLFSVVSSAGSLQLTSNGLYSLSLCRRSGNLALEVLVSTQFEGFFSMPKGYVGHITSPKVSISPQGKFVATLDMGGSLSTFNFDKEQCSLSKFAYGEELHHGNKESDKGNNLANEVVDFTWWSDDILAVAEWNGNITMINISTGAMLFKKDETMYSLPLLERVPQLSGKLFLLETKPSIQNNESTEGIRASSFRLFECNHGDMNNKFDWASIQWSLVSFSERSIPEMYDILISRQEYQAALTFADHHGLDKDKALKSQWLHSSQGVNEIKTLLSNVKDQVFVLSECVGRFGPTEDAVRALLDLGLGITDCYRFFESDVDEHSKVWDFLVARLKLLQYRDRLETFLGINMGRFSLLEYKKFCNLPIKDAAVALAESGKIGALNLLFKRHPYSLTSSLLDVLAAIPETLPVQTYGQLLPGSSPPPNISLREEDWVERDEMVTFIISRVPESHESYIQIRTEPIVKQFMGSQWPSVSELSSWYKKRARDIDTLSGQLDNSMCLIDFACRKGIHQLQPFLEEMSYLHQLIYSEENDEMNFSMSLTIWESLPNYERFKLMLIGVKEDTVIKRLHSKAIPFMKKKFNSLTVPSRDEKTDCSSLANSAESFLVRWLKEIASENKLEMCSAVIEEGSREFQNNSFFQNEAEVVDCALQCIYSCSVTDRWSMMASILSKLPFSRDSEDAGLKERVRLAEGHIEAGRILALYQVPKPISFFKEVYSDEKGVKQIIRLILSKFVRRQPGRSDNDWTNMWLDLQSLQEKAFRFIDLEYMLMEFCRGLLKAGKFALARNYLKGVGSVSLANDKAENLVIQAAREYFFSASSLSCSEIWKAKECLNIFPTSRNVRVEADVIDAVTVKLPNLGVTLLPMQFRQIKDPMEIVKLVVTSQGGAYLNVDEIIELAKLLGLSSHDDISAVQEAIAREAAVVGDLQLAFDLCLVLAKKGHGSVWDLCAALARGPALENMDIASRKQLLGFALSHCDGESIAELLHAWKDLDMQDQCESLMVLTGKEPGNALVQDSAIPYQLPCNQDKADLEECSDQETQLKQIENLLFQLAKDVQVDGDWSIPSILRENGKLLSFAAVCLPWLLELSQEAESNKKFTSSSFSGIQYVSLRTQALMAILSWLARNGFAPKDSLIASVAKSIMEPPVSEEEDIIGCSFLLNLVDAFSGVEIIERNLRTREKYNEITSIMNVGMIYGLLHNCEIKCKDPAQRRDLLLMKFQQKHKLICPDEKEQIDQAQSTFWREWKLKLEEQKRIAERSRSLEQIIPGVETTRFLSGDMDYRESVVFSFVQSITPEKKHIVKDVLKLANTYSLDCSKVVLHYLRSIFVSEAWSTDDVKTEVSNHREDILACAAETIKVISSSIYPAVDGHDKKRLSLVYGLLSDCYLQLYEQKDPVHSDSIHIARFSKTVEEECCKVSFIGHLNFKNIAGIKDLNLDCFNSEVSAHINENNVEALAKMVNNIVSAHDGPVPDGLLSWQYVYKHHVLSLLTNLEARAKSGVNIQSSESLHCLIGDIEQTYNACCKYLKFIPNPARLDILKKFLAVILPAEISFKRPFGSGWQVCLGMLVDTWLRMMNDMHEVALLENSEERFCLECLMTCLKVFARLVAGQKVSSSQGWATIIAYVGYVLVDDAAVEIFNFCKAMVFSGCGFAAVADVYDEVMAHFVREAGSVTEFSKEAVSIQNLRDLYVSILETILQELADHSREHQCLHHYLSSLSKLDGDLENLQSVRQAVWERLEEFSENFHLSNHVRVYMLELMQLIAATDKNSKGFSSDLEVEVHSWEGWENLHSATANCENTAADGISKKLDASNKFTNTLIALKSTQLVSTISPSIEITPENLSTVESTVSCFLGVSKFAESESHVETLLAMLREWEGQFTRGETEKDSGEISDGGNSWSNDDWDEGWESFQEPIERAPKKDAELSVHPLHACWMEIFRKLLTISQYNKMLKLLDKSLAKPGEVLLDEENAQGLSQIALGVDCFLALKSMLLLPYEVVQLQCLDIVEQKLKQEGISDKISMDLEFLVLVLSSGVISTIISKPSYGTIFSYLCYMVGNFSRQCQDSQLSDVGCGGSVESENIPKDHIDLFTRLVFPCFVSELVRSGQQILAGFLVAKFMHTNPSLSLINIAGACLTKYLERQIQILQEGNPSRDSVKFSNPLLNTVSSLRDRMENLIQSSLSLLSLDGR</sequence>
<reference evidence="6" key="2">
    <citation type="submission" date="2025-08" db="UniProtKB">
        <authorList>
            <consortium name="RefSeq"/>
        </authorList>
    </citation>
    <scope>IDENTIFICATION</scope>
    <source>
        <tissue evidence="6">Leaf</tissue>
    </source>
</reference>
<dbReference type="STRING" id="4097.A0A1S3YTI3"/>
<organism evidence="5 6">
    <name type="scientific">Nicotiana tabacum</name>
    <name type="common">Common tobacco</name>
    <dbReference type="NCBI Taxonomy" id="4097"/>
    <lineage>
        <taxon>Eukaryota</taxon>
        <taxon>Viridiplantae</taxon>
        <taxon>Streptophyta</taxon>
        <taxon>Embryophyta</taxon>
        <taxon>Tracheophyta</taxon>
        <taxon>Spermatophyta</taxon>
        <taxon>Magnoliopsida</taxon>
        <taxon>eudicotyledons</taxon>
        <taxon>Gunneridae</taxon>
        <taxon>Pentapetalae</taxon>
        <taxon>asterids</taxon>
        <taxon>lamiids</taxon>
        <taxon>Solanales</taxon>
        <taxon>Solanaceae</taxon>
        <taxon>Nicotianoideae</taxon>
        <taxon>Nicotianeae</taxon>
        <taxon>Nicotiana</taxon>
    </lineage>
</organism>
<dbReference type="InterPro" id="IPR013244">
    <property type="entry name" value="Sec39_domain"/>
</dbReference>
<comment type="subcellular location">
    <subcellularLocation>
        <location evidence="1">Endoplasmic reticulum</location>
    </subcellularLocation>
</comment>
<dbReference type="PANTHER" id="PTHR15922:SF2">
    <property type="entry name" value="NBAS SUBUNIT OF NRZ TETHERING COMPLEX"/>
    <property type="match status" value="1"/>
</dbReference>
<dbReference type="InterPro" id="IPR036322">
    <property type="entry name" value="WD40_repeat_dom_sf"/>
</dbReference>
<dbReference type="OrthoDB" id="19988at2759"/>
<evidence type="ECO:0000256" key="1">
    <source>
        <dbReference type="ARBA" id="ARBA00004240"/>
    </source>
</evidence>
<evidence type="ECO:0000256" key="2">
    <source>
        <dbReference type="ARBA" id="ARBA00022448"/>
    </source>
</evidence>
<dbReference type="OMA" id="WGKLISF"/>
<dbReference type="RefSeq" id="XP_016455280.1">
    <property type="nucleotide sequence ID" value="XM_016599794.1"/>
</dbReference>
<dbReference type="Gene3D" id="2.130.10.10">
    <property type="entry name" value="YVTN repeat-like/Quinoprotein amine dehydrogenase"/>
    <property type="match status" value="1"/>
</dbReference>
<dbReference type="GO" id="GO:0000149">
    <property type="term" value="F:SNARE binding"/>
    <property type="evidence" value="ECO:0000318"/>
    <property type="project" value="GO_Central"/>
</dbReference>
<dbReference type="GO" id="GO:0015031">
    <property type="term" value="P:protein transport"/>
    <property type="evidence" value="ECO:0007669"/>
    <property type="project" value="UniProtKB-KW"/>
</dbReference>
<evidence type="ECO:0000313" key="6">
    <source>
        <dbReference type="RefSeq" id="XP_016455280.2"/>
    </source>
</evidence>
<keyword evidence="3" id="KW-0256">Endoplasmic reticulum</keyword>
<evidence type="ECO:0000313" key="5">
    <source>
        <dbReference type="Proteomes" id="UP000790787"/>
    </source>
</evidence>
<gene>
    <name evidence="6" type="primary">LOC107779369</name>
</gene>
<dbReference type="GeneID" id="107779369"/>
<dbReference type="Pfam" id="PF08314">
    <property type="entry name" value="Sec39"/>
    <property type="match status" value="2"/>
</dbReference>
<evidence type="ECO:0000256" key="4">
    <source>
        <dbReference type="ARBA" id="ARBA00022927"/>
    </source>
</evidence>
<dbReference type="GO" id="GO:0006890">
    <property type="term" value="P:retrograde vesicle-mediated transport, Golgi to endoplasmic reticulum"/>
    <property type="evidence" value="ECO:0000318"/>
    <property type="project" value="GO_Central"/>
</dbReference>
<reference evidence="5" key="1">
    <citation type="journal article" date="2014" name="Nat. Commun.">
        <title>The tobacco genome sequence and its comparison with those of tomato and potato.</title>
        <authorList>
            <person name="Sierro N."/>
            <person name="Battey J.N."/>
            <person name="Ouadi S."/>
            <person name="Bakaher N."/>
            <person name="Bovet L."/>
            <person name="Willig A."/>
            <person name="Goepfert S."/>
            <person name="Peitsch M.C."/>
            <person name="Ivanov N.V."/>
        </authorList>
    </citation>
    <scope>NUCLEOTIDE SEQUENCE [LARGE SCALE GENOMIC DNA]</scope>
</reference>
<keyword evidence="2" id="KW-0813">Transport</keyword>
<dbReference type="GO" id="GO:0070939">
    <property type="term" value="C:Dsl1/NZR complex"/>
    <property type="evidence" value="ECO:0000318"/>
    <property type="project" value="GO_Central"/>
</dbReference>
<dbReference type="PaxDb" id="4097-A0A1S3YTI3"/>
<dbReference type="RefSeq" id="XP_016455280.2">
    <property type="nucleotide sequence ID" value="XM_016599794.2"/>
</dbReference>
<dbReference type="KEGG" id="nta:107779369"/>
<dbReference type="InterPro" id="IPR015943">
    <property type="entry name" value="WD40/YVTN_repeat-like_dom_sf"/>
</dbReference>
<keyword evidence="4" id="KW-0653">Protein transport</keyword>
<name>A0A1S3YTI3_TOBAC</name>
<proteinExistence type="predicted"/>
<keyword evidence="5" id="KW-1185">Reference proteome</keyword>